<evidence type="ECO:0000256" key="2">
    <source>
        <dbReference type="SAM" id="MobiDB-lite"/>
    </source>
</evidence>
<dbReference type="EMBL" id="LBBL01000009">
    <property type="protein sequence ID" value="KKF97382.1"/>
    <property type="molecule type" value="Genomic_DNA"/>
</dbReference>
<dbReference type="InterPro" id="IPR053245">
    <property type="entry name" value="MitoProcess-Associated"/>
</dbReference>
<feature type="compositionally biased region" description="Polar residues" evidence="2">
    <location>
        <begin position="535"/>
        <end position="547"/>
    </location>
</feature>
<accession>A0A0F8D3T4</accession>
<protein>
    <submittedName>
        <fullName evidence="3">Protein FMP25 mitochondrial</fullName>
    </submittedName>
</protein>
<reference evidence="3 4" key="1">
    <citation type="submission" date="2015-04" db="EMBL/GenBank/DDBJ databases">
        <title>Genome sequence of Ceratocystis platani, a major pathogen of plane trees.</title>
        <authorList>
            <person name="Belbahri L."/>
        </authorList>
    </citation>
    <scope>NUCLEOTIDE SEQUENCE [LARGE SCALE GENOMIC DNA]</scope>
    <source>
        <strain evidence="3 4">CFO</strain>
    </source>
</reference>
<feature type="repeat" description="RCC1" evidence="1">
    <location>
        <begin position="357"/>
        <end position="417"/>
    </location>
</feature>
<keyword evidence="4" id="KW-1185">Reference proteome</keyword>
<sequence length="579" mass="61626">MPSLGAFRIPSAALRRATIAGSHGPVIPGNASQARCYASRRTTQRLAKTARGALAFGTAAAIVYYYPTIARAISGEPTEEDQKKLDRSRVKPTKAKLASQTLVSQTDLNAIPKSWDVPGLYVWGLNASKVADPNSQETYVRVPRRIKYFDGQLLRDVKLRHNFGAAVTERGDIVQWGKGFDKEKFEPTTTLKGKNIVKIAVSSDRIIALAANGGVYSLPASKTDLIADQRDLEAEAQKNTNSSGSWLPSFWSSSSASPGLAFRTITPAKLARGEKVTDISSGTDHCLLLTSAGRVFSAASSTSKFPAHGQLGVPGLTWDNRPSGPYYQSHEVPSLKDVHVVQIATGDRHSIVLDKDGQSFGFGDNMFGQLGMPNPSGTTQMDKPVKISSHPMYGRSADAKLGKIAAGGNNTFFAAANPGLPESVDVWAAGQGHLGSLGTGHWLHMTSIPSKMRALSGLTEFSDTTGALVPIRVGKLSVGATHSAAILDGASPQAGRDILVWGGNEHYQLGTGKRANLSAPSNIPPPSDGAEGTQVAESQRLQASPQRTVMLDGKKRHKVSLKQDIECGEYITALYSTPS</sequence>
<name>A0A0F8D3T4_CERFI</name>
<proteinExistence type="predicted"/>
<organism evidence="3 4">
    <name type="scientific">Ceratocystis fimbriata f. sp. platani</name>
    <dbReference type="NCBI Taxonomy" id="88771"/>
    <lineage>
        <taxon>Eukaryota</taxon>
        <taxon>Fungi</taxon>
        <taxon>Dikarya</taxon>
        <taxon>Ascomycota</taxon>
        <taxon>Pezizomycotina</taxon>
        <taxon>Sordariomycetes</taxon>
        <taxon>Hypocreomycetidae</taxon>
        <taxon>Microascales</taxon>
        <taxon>Ceratocystidaceae</taxon>
        <taxon>Ceratocystis</taxon>
    </lineage>
</organism>
<dbReference type="PROSITE" id="PS00626">
    <property type="entry name" value="RCC1_2"/>
    <property type="match status" value="1"/>
</dbReference>
<dbReference type="Gene3D" id="2.130.10.30">
    <property type="entry name" value="Regulator of chromosome condensation 1/beta-lactamase-inhibitor protein II"/>
    <property type="match status" value="1"/>
</dbReference>
<comment type="caution">
    <text evidence="3">The sequence shown here is derived from an EMBL/GenBank/DDBJ whole genome shotgun (WGS) entry which is preliminary data.</text>
</comment>
<gene>
    <name evidence="3" type="primary">FMP25</name>
    <name evidence="3" type="ORF">CFO_g295</name>
</gene>
<dbReference type="InterPro" id="IPR000408">
    <property type="entry name" value="Reg_chr_condens"/>
</dbReference>
<evidence type="ECO:0000313" key="3">
    <source>
        <dbReference type="EMBL" id="KKF97382.1"/>
    </source>
</evidence>
<dbReference type="SUPFAM" id="SSF50985">
    <property type="entry name" value="RCC1/BLIP-II"/>
    <property type="match status" value="1"/>
</dbReference>
<dbReference type="PANTHER" id="PTHR47563:SF1">
    <property type="entry name" value="PROTEIN FMP25, MITOCHONDRIAL"/>
    <property type="match status" value="1"/>
</dbReference>
<dbReference type="GO" id="GO:0034551">
    <property type="term" value="P:mitochondrial respiratory chain complex III assembly"/>
    <property type="evidence" value="ECO:0007669"/>
    <property type="project" value="TreeGrafter"/>
</dbReference>
<feature type="repeat" description="RCC1" evidence="1">
    <location>
        <begin position="293"/>
        <end position="356"/>
    </location>
</feature>
<dbReference type="Pfam" id="PF13540">
    <property type="entry name" value="RCC1_2"/>
    <property type="match status" value="1"/>
</dbReference>
<dbReference type="InterPro" id="IPR009091">
    <property type="entry name" value="RCC1/BLIP-II"/>
</dbReference>
<evidence type="ECO:0000313" key="4">
    <source>
        <dbReference type="Proteomes" id="UP000034841"/>
    </source>
</evidence>
<feature type="region of interest" description="Disordered" evidence="2">
    <location>
        <begin position="512"/>
        <end position="547"/>
    </location>
</feature>
<dbReference type="PROSITE" id="PS50012">
    <property type="entry name" value="RCC1_3"/>
    <property type="match status" value="2"/>
</dbReference>
<dbReference type="Proteomes" id="UP000034841">
    <property type="component" value="Unassembled WGS sequence"/>
</dbReference>
<dbReference type="AlphaFoldDB" id="A0A0F8D3T4"/>
<dbReference type="PANTHER" id="PTHR47563">
    <property type="entry name" value="PROTEIN FMP25, MITOCHONDRIAL"/>
    <property type="match status" value="1"/>
</dbReference>
<dbReference type="GO" id="GO:0005743">
    <property type="term" value="C:mitochondrial inner membrane"/>
    <property type="evidence" value="ECO:0007669"/>
    <property type="project" value="TreeGrafter"/>
</dbReference>
<dbReference type="OrthoDB" id="10256179at2759"/>
<evidence type="ECO:0000256" key="1">
    <source>
        <dbReference type="PROSITE-ProRule" id="PRU00235"/>
    </source>
</evidence>